<dbReference type="InterPro" id="IPR001844">
    <property type="entry name" value="Cpn60/GroEL"/>
</dbReference>
<organism evidence="3 4">
    <name type="scientific">Monoraphidium neglectum</name>
    <dbReference type="NCBI Taxonomy" id="145388"/>
    <lineage>
        <taxon>Eukaryota</taxon>
        <taxon>Viridiplantae</taxon>
        <taxon>Chlorophyta</taxon>
        <taxon>core chlorophytes</taxon>
        <taxon>Chlorophyceae</taxon>
        <taxon>CS clade</taxon>
        <taxon>Sphaeropleales</taxon>
        <taxon>Selenastraceae</taxon>
        <taxon>Monoraphidium</taxon>
    </lineage>
</organism>
<dbReference type="Proteomes" id="UP000054498">
    <property type="component" value="Unassembled WGS sequence"/>
</dbReference>
<dbReference type="GO" id="GO:0042026">
    <property type="term" value="P:protein refolding"/>
    <property type="evidence" value="ECO:0007669"/>
    <property type="project" value="InterPro"/>
</dbReference>
<dbReference type="OrthoDB" id="1733909at2759"/>
<dbReference type="InterPro" id="IPR002423">
    <property type="entry name" value="Cpn60/GroEL/TCP-1"/>
</dbReference>
<dbReference type="PANTHER" id="PTHR45633">
    <property type="entry name" value="60 KDA HEAT SHOCK PROTEIN, MITOCHONDRIAL"/>
    <property type="match status" value="1"/>
</dbReference>
<dbReference type="GO" id="GO:0005524">
    <property type="term" value="F:ATP binding"/>
    <property type="evidence" value="ECO:0007669"/>
    <property type="project" value="InterPro"/>
</dbReference>
<dbReference type="InterPro" id="IPR027413">
    <property type="entry name" value="GROEL-like_equatorial_sf"/>
</dbReference>
<evidence type="ECO:0000256" key="1">
    <source>
        <dbReference type="ARBA" id="ARBA00006607"/>
    </source>
</evidence>
<comment type="similarity">
    <text evidence="1">Belongs to the chaperonin (HSP60) family.</text>
</comment>
<dbReference type="RefSeq" id="XP_013891406.1">
    <property type="nucleotide sequence ID" value="XM_014035952.1"/>
</dbReference>
<evidence type="ECO:0000313" key="4">
    <source>
        <dbReference type="Proteomes" id="UP000054498"/>
    </source>
</evidence>
<sequence length="92" mass="9753">MKLIANNAGVNGSVVMQKVIDSNDSNYGYNAATDKFEDLMESGIIDPTKVIRCALENASSVAKIFLLADVVVTDIPEKAGAPAPDVNAEYGY</sequence>
<dbReference type="KEGG" id="mng:MNEG_15576"/>
<gene>
    <name evidence="3" type="ORF">MNEG_15576</name>
</gene>
<evidence type="ECO:0000313" key="3">
    <source>
        <dbReference type="EMBL" id="KIY92386.1"/>
    </source>
</evidence>
<dbReference type="Gene3D" id="1.10.560.10">
    <property type="entry name" value="GroEL-like equatorial domain"/>
    <property type="match status" value="1"/>
</dbReference>
<name>A0A0D2LR23_9CHLO</name>
<accession>A0A0D2LR23</accession>
<dbReference type="SUPFAM" id="SSF48592">
    <property type="entry name" value="GroEL equatorial domain-like"/>
    <property type="match status" value="1"/>
</dbReference>
<reference evidence="3 4" key="1">
    <citation type="journal article" date="2013" name="BMC Genomics">
        <title>Reconstruction of the lipid metabolism for the microalga Monoraphidium neglectum from its genome sequence reveals characteristics suitable for biofuel production.</title>
        <authorList>
            <person name="Bogen C."/>
            <person name="Al-Dilaimi A."/>
            <person name="Albersmeier A."/>
            <person name="Wichmann J."/>
            <person name="Grundmann M."/>
            <person name="Rupp O."/>
            <person name="Lauersen K.J."/>
            <person name="Blifernez-Klassen O."/>
            <person name="Kalinowski J."/>
            <person name="Goesmann A."/>
            <person name="Mussgnug J.H."/>
            <person name="Kruse O."/>
        </authorList>
    </citation>
    <scope>NUCLEOTIDE SEQUENCE [LARGE SCALE GENOMIC DNA]</scope>
    <source>
        <strain evidence="3 4">SAG 48.87</strain>
    </source>
</reference>
<keyword evidence="4" id="KW-1185">Reference proteome</keyword>
<dbReference type="GeneID" id="25733251"/>
<dbReference type="EMBL" id="KK105667">
    <property type="protein sequence ID" value="KIY92386.1"/>
    <property type="molecule type" value="Genomic_DNA"/>
</dbReference>
<dbReference type="Pfam" id="PF00118">
    <property type="entry name" value="Cpn60_TCP1"/>
    <property type="match status" value="1"/>
</dbReference>
<evidence type="ECO:0000256" key="2">
    <source>
        <dbReference type="ARBA" id="ARBA00023186"/>
    </source>
</evidence>
<dbReference type="STRING" id="145388.A0A0D2LR23"/>
<keyword evidence="2" id="KW-0143">Chaperone</keyword>
<dbReference type="AlphaFoldDB" id="A0A0D2LR23"/>
<protein>
    <submittedName>
        <fullName evidence="3">RuBisCO large subunit-binding protein subunitbeta-2</fullName>
    </submittedName>
</protein>
<proteinExistence type="inferred from homology"/>
<dbReference type="GO" id="GO:0140662">
    <property type="term" value="F:ATP-dependent protein folding chaperone"/>
    <property type="evidence" value="ECO:0007669"/>
    <property type="project" value="InterPro"/>
</dbReference>